<dbReference type="GO" id="GO:0016020">
    <property type="term" value="C:membrane"/>
    <property type="evidence" value="ECO:0007669"/>
    <property type="project" value="UniProtKB-SubCell"/>
</dbReference>
<keyword evidence="7 8" id="KW-0472">Membrane</keyword>
<dbReference type="STRING" id="1016849.A0A0D1YCH6"/>
<evidence type="ECO:0000256" key="5">
    <source>
        <dbReference type="ARBA" id="ARBA00022840"/>
    </source>
</evidence>
<feature type="transmembrane region" description="Helical" evidence="8">
    <location>
        <begin position="174"/>
        <end position="196"/>
    </location>
</feature>
<organism evidence="10 11">
    <name type="scientific">Exophiala sideris</name>
    <dbReference type="NCBI Taxonomy" id="1016849"/>
    <lineage>
        <taxon>Eukaryota</taxon>
        <taxon>Fungi</taxon>
        <taxon>Dikarya</taxon>
        <taxon>Ascomycota</taxon>
        <taxon>Pezizomycotina</taxon>
        <taxon>Eurotiomycetes</taxon>
        <taxon>Chaetothyriomycetidae</taxon>
        <taxon>Chaetothyriales</taxon>
        <taxon>Herpotrichiellaceae</taxon>
        <taxon>Exophiala</taxon>
    </lineage>
</organism>
<dbReference type="PROSITE" id="PS00211">
    <property type="entry name" value="ABC_TRANSPORTER_1"/>
    <property type="match status" value="1"/>
</dbReference>
<dbReference type="PANTHER" id="PTHR48041:SF91">
    <property type="entry name" value="ABC TRANSPORTER G FAMILY MEMBER 28"/>
    <property type="match status" value="1"/>
</dbReference>
<dbReference type="InterPro" id="IPR003593">
    <property type="entry name" value="AAA+_ATPase"/>
</dbReference>
<dbReference type="AlphaFoldDB" id="A0A0D1YCH6"/>
<dbReference type="InterPro" id="IPR003439">
    <property type="entry name" value="ABC_transporter-like_ATP-bd"/>
</dbReference>
<protein>
    <recommendedName>
        <fullName evidence="9">ABC transporter domain-containing protein</fullName>
    </recommendedName>
</protein>
<keyword evidence="2" id="KW-0813">Transport</keyword>
<evidence type="ECO:0000313" key="11">
    <source>
        <dbReference type="Proteomes" id="UP000053599"/>
    </source>
</evidence>
<keyword evidence="5" id="KW-0067">ATP-binding</keyword>
<evidence type="ECO:0000256" key="2">
    <source>
        <dbReference type="ARBA" id="ARBA00022448"/>
    </source>
</evidence>
<evidence type="ECO:0000313" key="10">
    <source>
        <dbReference type="EMBL" id="KIV78509.1"/>
    </source>
</evidence>
<keyword evidence="3 8" id="KW-0812">Transmembrane</keyword>
<dbReference type="FunFam" id="3.40.50.300:FF:000367">
    <property type="entry name" value="ABC transporter G family member 24"/>
    <property type="match status" value="1"/>
</dbReference>
<evidence type="ECO:0000259" key="9">
    <source>
        <dbReference type="PROSITE" id="PS50893"/>
    </source>
</evidence>
<dbReference type="PROSITE" id="PS50893">
    <property type="entry name" value="ABC_TRANSPORTER_2"/>
    <property type="match status" value="1"/>
</dbReference>
<dbReference type="GO" id="GO:0140359">
    <property type="term" value="F:ABC-type transporter activity"/>
    <property type="evidence" value="ECO:0007669"/>
    <property type="project" value="InterPro"/>
</dbReference>
<dbReference type="SUPFAM" id="SSF52540">
    <property type="entry name" value="P-loop containing nucleoside triphosphate hydrolases"/>
    <property type="match status" value="1"/>
</dbReference>
<dbReference type="OrthoDB" id="66620at2759"/>
<comment type="subcellular location">
    <subcellularLocation>
        <location evidence="1">Membrane</location>
        <topology evidence="1">Multi-pass membrane protein</topology>
    </subcellularLocation>
</comment>
<proteinExistence type="predicted"/>
<dbReference type="GO" id="GO:0016887">
    <property type="term" value="F:ATP hydrolysis activity"/>
    <property type="evidence" value="ECO:0007669"/>
    <property type="project" value="InterPro"/>
</dbReference>
<reference evidence="10 11" key="1">
    <citation type="submission" date="2015-01" db="EMBL/GenBank/DDBJ databases">
        <title>The Genome Sequence of Exophiala sideris CBS121828.</title>
        <authorList>
            <consortium name="The Broad Institute Genomics Platform"/>
            <person name="Cuomo C."/>
            <person name="de Hoog S."/>
            <person name="Gorbushina A."/>
            <person name="Stielow B."/>
            <person name="Teixiera M."/>
            <person name="Abouelleil A."/>
            <person name="Chapman S.B."/>
            <person name="Priest M."/>
            <person name="Young S.K."/>
            <person name="Wortman J."/>
            <person name="Nusbaum C."/>
            <person name="Birren B."/>
        </authorList>
    </citation>
    <scope>NUCLEOTIDE SEQUENCE [LARGE SCALE GENOMIC DNA]</scope>
    <source>
        <strain evidence="10 11">CBS 121828</strain>
    </source>
</reference>
<dbReference type="InterPro" id="IPR027417">
    <property type="entry name" value="P-loop_NTPase"/>
</dbReference>
<evidence type="ECO:0000256" key="8">
    <source>
        <dbReference type="SAM" id="Phobius"/>
    </source>
</evidence>
<dbReference type="SMART" id="SM00382">
    <property type="entry name" value="AAA"/>
    <property type="match status" value="1"/>
</dbReference>
<dbReference type="PANTHER" id="PTHR48041">
    <property type="entry name" value="ABC TRANSPORTER G FAMILY MEMBER 28"/>
    <property type="match status" value="1"/>
</dbReference>
<evidence type="ECO:0000256" key="7">
    <source>
        <dbReference type="ARBA" id="ARBA00023136"/>
    </source>
</evidence>
<dbReference type="Proteomes" id="UP000053599">
    <property type="component" value="Unassembled WGS sequence"/>
</dbReference>
<evidence type="ECO:0000256" key="4">
    <source>
        <dbReference type="ARBA" id="ARBA00022741"/>
    </source>
</evidence>
<dbReference type="EMBL" id="KN846954">
    <property type="protein sequence ID" value="KIV78509.1"/>
    <property type="molecule type" value="Genomic_DNA"/>
</dbReference>
<evidence type="ECO:0000256" key="1">
    <source>
        <dbReference type="ARBA" id="ARBA00004141"/>
    </source>
</evidence>
<accession>A0A0D1YCH6</accession>
<dbReference type="Pfam" id="PF19055">
    <property type="entry name" value="ABC2_membrane_7"/>
    <property type="match status" value="1"/>
</dbReference>
<feature type="transmembrane region" description="Helical" evidence="8">
    <location>
        <begin position="612"/>
        <end position="638"/>
    </location>
</feature>
<evidence type="ECO:0000256" key="3">
    <source>
        <dbReference type="ARBA" id="ARBA00022692"/>
    </source>
</evidence>
<dbReference type="GO" id="GO:0005524">
    <property type="term" value="F:ATP binding"/>
    <property type="evidence" value="ECO:0007669"/>
    <property type="project" value="UniProtKB-KW"/>
</dbReference>
<dbReference type="CDD" id="cd03213">
    <property type="entry name" value="ABCG_EPDR"/>
    <property type="match status" value="1"/>
</dbReference>
<sequence length="896" mass="97996">MDADFANDAVDGIVNNLNEFNMSSIAWDNATLIVPTNTTGCLRPGAMPIPIYNFNCTLAQMRSVSAFEDNYCAPNNTNVCLPGFHCPHSNATNPPQYCPPTEECLLIRSSRGTCSPQGTYEPRVCDPGYYCPSPGKTIIECPRGYFCPQGSVQPIRCAPVSLCPARSRRQVAMLPVYVTVAIDLILVLVAVWFYFFSRRKIHKKSQKKVKKETLHMVDQEENNLHPFLTNEPIEAHELTETPEIHRLMQSFRECIGADNVGLSFTFEGLSFEPNPGKSILSGISGAMQSGSFWAVMGGSGAGKSTFLNVLMGKTKHTGGSVLVNGHHEKMKKYKKLIGYVPQDDIVLPELTVRENILHSARIRLPRNWSDARKQEHVDTLIACLGLSHVADSLVGDPRKPVISGGQRKRVSIGLELAAAPMALFLDEPTSGLDATSAASVMGLLRSISSLGVTTIAIIHQPRQEVFESIDNLLLLGNGRELYAGPTKDMPAYFNKLSFTFPHNRNPADVVMDIATGNGQQYTQDLSWRENSVQSLIDKWQTNVGEQEVDSEKDVGGKGGFQARTEIHAVASSATQQEAIRRSIKKRGASYPLQVWFCFQRAMLQQLRNLNSFFFEVGVGALAGAVIGMSAFSANGQLFRGIYQFPFTALSSAVDYQSAIQIGLLGGLAIGLAASAAGVKVFGDESKSANHCTGFALTLVICRTHLLARGSCGPQSLCILYRQGPLDIDQDDIVLSSFQRVPWSPSHSADVVRINLRCEPTIFLLHLRLLQLHQHGHQKGRWTSTGCHGKLDHRHSGRSCSAIVQGQNMAYGVALADVSWYMVHGDMVHAKCGAVEVSLYTRSGISSNRLQIPSINVGHVCSLPDRNDISTCSMRLASARQTTQAEVISSTKRTRNA</sequence>
<dbReference type="Gene3D" id="3.40.50.300">
    <property type="entry name" value="P-loop containing nucleotide triphosphate hydrolases"/>
    <property type="match status" value="1"/>
</dbReference>
<evidence type="ECO:0000256" key="6">
    <source>
        <dbReference type="ARBA" id="ARBA00022989"/>
    </source>
</evidence>
<keyword evidence="6 8" id="KW-1133">Transmembrane helix</keyword>
<keyword evidence="4" id="KW-0547">Nucleotide-binding</keyword>
<feature type="domain" description="ABC transporter" evidence="9">
    <location>
        <begin position="264"/>
        <end position="502"/>
    </location>
</feature>
<dbReference type="InterPro" id="IPR017871">
    <property type="entry name" value="ABC_transporter-like_CS"/>
</dbReference>
<gene>
    <name evidence="10" type="ORF">PV11_10219</name>
</gene>
<feature type="transmembrane region" description="Helical" evidence="8">
    <location>
        <begin position="658"/>
        <end position="678"/>
    </location>
</feature>
<dbReference type="InterPro" id="IPR043926">
    <property type="entry name" value="ABCG_dom"/>
</dbReference>
<dbReference type="Pfam" id="PF00005">
    <property type="entry name" value="ABC_tran"/>
    <property type="match status" value="1"/>
</dbReference>
<dbReference type="InterPro" id="IPR050352">
    <property type="entry name" value="ABCG_transporters"/>
</dbReference>
<name>A0A0D1YCH6_9EURO</name>